<name>A0A0E9XRV3_ANGAN</name>
<protein>
    <submittedName>
        <fullName evidence="1">Uncharacterized protein</fullName>
    </submittedName>
</protein>
<reference evidence="1" key="2">
    <citation type="journal article" date="2015" name="Fish Shellfish Immunol.">
        <title>Early steps in the European eel (Anguilla anguilla)-Vibrio vulnificus interaction in the gills: Role of the RtxA13 toxin.</title>
        <authorList>
            <person name="Callol A."/>
            <person name="Pajuelo D."/>
            <person name="Ebbesson L."/>
            <person name="Teles M."/>
            <person name="MacKenzie S."/>
            <person name="Amaro C."/>
        </authorList>
    </citation>
    <scope>NUCLEOTIDE SEQUENCE</scope>
</reference>
<accession>A0A0E9XRV3</accession>
<reference evidence="1" key="1">
    <citation type="submission" date="2014-11" db="EMBL/GenBank/DDBJ databases">
        <authorList>
            <person name="Amaro Gonzalez C."/>
        </authorList>
    </citation>
    <scope>NUCLEOTIDE SEQUENCE</scope>
</reference>
<proteinExistence type="predicted"/>
<evidence type="ECO:0000313" key="1">
    <source>
        <dbReference type="EMBL" id="JAI05355.1"/>
    </source>
</evidence>
<dbReference type="AlphaFoldDB" id="A0A0E9XRV3"/>
<dbReference type="EMBL" id="GBXM01003223">
    <property type="protein sequence ID" value="JAI05355.1"/>
    <property type="molecule type" value="Transcribed_RNA"/>
</dbReference>
<organism evidence="1">
    <name type="scientific">Anguilla anguilla</name>
    <name type="common">European freshwater eel</name>
    <name type="synonym">Muraena anguilla</name>
    <dbReference type="NCBI Taxonomy" id="7936"/>
    <lineage>
        <taxon>Eukaryota</taxon>
        <taxon>Metazoa</taxon>
        <taxon>Chordata</taxon>
        <taxon>Craniata</taxon>
        <taxon>Vertebrata</taxon>
        <taxon>Euteleostomi</taxon>
        <taxon>Actinopterygii</taxon>
        <taxon>Neopterygii</taxon>
        <taxon>Teleostei</taxon>
        <taxon>Anguilliformes</taxon>
        <taxon>Anguillidae</taxon>
        <taxon>Anguilla</taxon>
    </lineage>
</organism>
<sequence length="30" mass="3568">MSTLAQKKNYYINSAHIFTVFMLKGRQITY</sequence>